<dbReference type="EMBL" id="MCGO01000020">
    <property type="protein sequence ID" value="ORY45346.1"/>
    <property type="molecule type" value="Genomic_DNA"/>
</dbReference>
<gene>
    <name evidence="3" type="ORF">BCR33DRAFT_697404</name>
</gene>
<dbReference type="SUPFAM" id="SSF81606">
    <property type="entry name" value="PP2C-like"/>
    <property type="match status" value="1"/>
</dbReference>
<comment type="catalytic activity">
    <reaction evidence="1">
        <text>O-phospho-L-threonyl-[protein] + H2O = L-threonyl-[protein] + phosphate</text>
        <dbReference type="Rhea" id="RHEA:47004"/>
        <dbReference type="Rhea" id="RHEA-COMP:11060"/>
        <dbReference type="Rhea" id="RHEA-COMP:11605"/>
        <dbReference type="ChEBI" id="CHEBI:15377"/>
        <dbReference type="ChEBI" id="CHEBI:30013"/>
        <dbReference type="ChEBI" id="CHEBI:43474"/>
        <dbReference type="ChEBI" id="CHEBI:61977"/>
        <dbReference type="EC" id="3.1.3.16"/>
    </reaction>
</comment>
<evidence type="ECO:0000259" key="2">
    <source>
        <dbReference type="PROSITE" id="PS51746"/>
    </source>
</evidence>
<dbReference type="Pfam" id="PF13672">
    <property type="entry name" value="PP2C_2"/>
    <property type="match status" value="1"/>
</dbReference>
<dbReference type="OrthoDB" id="60843at2759"/>
<dbReference type="Gene3D" id="3.60.40.10">
    <property type="entry name" value="PPM-type phosphatase domain"/>
    <property type="match status" value="1"/>
</dbReference>
<keyword evidence="1" id="KW-0460">Magnesium</keyword>
<keyword evidence="1" id="KW-0904">Protein phosphatase</keyword>
<comment type="similarity">
    <text evidence="1">Belongs to the PP2C family.</text>
</comment>
<dbReference type="InterPro" id="IPR039123">
    <property type="entry name" value="PPTC7"/>
</dbReference>
<keyword evidence="4" id="KW-1185">Reference proteome</keyword>
<name>A0A1Y2CEI8_9FUNG</name>
<evidence type="ECO:0000313" key="4">
    <source>
        <dbReference type="Proteomes" id="UP000193642"/>
    </source>
</evidence>
<dbReference type="InterPro" id="IPR036457">
    <property type="entry name" value="PPM-type-like_dom_sf"/>
</dbReference>
<comment type="catalytic activity">
    <reaction evidence="1">
        <text>O-phospho-L-seryl-[protein] + H2O = L-seryl-[protein] + phosphate</text>
        <dbReference type="Rhea" id="RHEA:20629"/>
        <dbReference type="Rhea" id="RHEA-COMP:9863"/>
        <dbReference type="Rhea" id="RHEA-COMP:11604"/>
        <dbReference type="ChEBI" id="CHEBI:15377"/>
        <dbReference type="ChEBI" id="CHEBI:29999"/>
        <dbReference type="ChEBI" id="CHEBI:43474"/>
        <dbReference type="ChEBI" id="CHEBI:83421"/>
        <dbReference type="EC" id="3.1.3.16"/>
    </reaction>
</comment>
<reference evidence="3 4" key="1">
    <citation type="submission" date="2016-07" db="EMBL/GenBank/DDBJ databases">
        <title>Pervasive Adenine N6-methylation of Active Genes in Fungi.</title>
        <authorList>
            <consortium name="DOE Joint Genome Institute"/>
            <person name="Mondo S.J."/>
            <person name="Dannebaum R.O."/>
            <person name="Kuo R.C."/>
            <person name="Labutti K."/>
            <person name="Haridas S."/>
            <person name="Kuo A."/>
            <person name="Salamov A."/>
            <person name="Ahrendt S.R."/>
            <person name="Lipzen A."/>
            <person name="Sullivan W."/>
            <person name="Andreopoulos W.B."/>
            <person name="Clum A."/>
            <person name="Lindquist E."/>
            <person name="Daum C."/>
            <person name="Ramamoorthy G.K."/>
            <person name="Gryganskyi A."/>
            <person name="Culley D."/>
            <person name="Magnuson J.K."/>
            <person name="James T.Y."/>
            <person name="O'Malley M.A."/>
            <person name="Stajich J.E."/>
            <person name="Spatafora J.W."/>
            <person name="Visel A."/>
            <person name="Grigoriev I.V."/>
        </authorList>
    </citation>
    <scope>NUCLEOTIDE SEQUENCE [LARGE SCALE GENOMIC DNA]</scope>
    <source>
        <strain evidence="3 4">JEL800</strain>
    </source>
</reference>
<evidence type="ECO:0000256" key="1">
    <source>
        <dbReference type="RuleBase" id="RU366020"/>
    </source>
</evidence>
<protein>
    <recommendedName>
        <fullName evidence="1">Protein phosphatase</fullName>
        <ecNumber evidence="1">3.1.3.16</ecNumber>
    </recommendedName>
</protein>
<dbReference type="STRING" id="329046.A0A1Y2CEI8"/>
<dbReference type="InterPro" id="IPR001932">
    <property type="entry name" value="PPM-type_phosphatase-like_dom"/>
</dbReference>
<dbReference type="EC" id="3.1.3.16" evidence="1"/>
<keyword evidence="1" id="KW-0464">Manganese</keyword>
<feature type="non-terminal residue" evidence="3">
    <location>
        <position position="197"/>
    </location>
</feature>
<organism evidence="3 4">
    <name type="scientific">Rhizoclosmatium globosum</name>
    <dbReference type="NCBI Taxonomy" id="329046"/>
    <lineage>
        <taxon>Eukaryota</taxon>
        <taxon>Fungi</taxon>
        <taxon>Fungi incertae sedis</taxon>
        <taxon>Chytridiomycota</taxon>
        <taxon>Chytridiomycota incertae sedis</taxon>
        <taxon>Chytridiomycetes</taxon>
        <taxon>Chytridiales</taxon>
        <taxon>Chytriomycetaceae</taxon>
        <taxon>Rhizoclosmatium</taxon>
    </lineage>
</organism>
<dbReference type="PANTHER" id="PTHR12320">
    <property type="entry name" value="PROTEIN PHOSPHATASE 2C"/>
    <property type="match status" value="1"/>
</dbReference>
<keyword evidence="1" id="KW-0479">Metal-binding</keyword>
<feature type="domain" description="PPM-type phosphatase" evidence="2">
    <location>
        <begin position="1"/>
        <end position="197"/>
    </location>
</feature>
<accession>A0A1Y2CEI8</accession>
<sequence>MHHVAAQLDYFDDVANNDYDINDYYALDPVKVLQVACERTLEDAGAKDSEKKAVGSTTALIAFLRDDELRIATLGDTSCLVFRNGALIFRTEEQQHSFNFPYQLGSDSKDTPEKDALTYRVKVQEGDLIVVGSDGIFDNLFDEDILDLINSTILGTPSATASNTTHTHSPISSTIPPARILRTDPHKIASAILERAR</sequence>
<dbReference type="AlphaFoldDB" id="A0A1Y2CEI8"/>
<dbReference type="PANTHER" id="PTHR12320:SF84">
    <property type="entry name" value="PROTEIN PHOSPHATASE"/>
    <property type="match status" value="1"/>
</dbReference>
<comment type="cofactor">
    <cofactor evidence="1">
        <name>Mg(2+)</name>
        <dbReference type="ChEBI" id="CHEBI:18420"/>
    </cofactor>
</comment>
<dbReference type="GO" id="GO:0004722">
    <property type="term" value="F:protein serine/threonine phosphatase activity"/>
    <property type="evidence" value="ECO:0007669"/>
    <property type="project" value="UniProtKB-EC"/>
</dbReference>
<dbReference type="GO" id="GO:0046872">
    <property type="term" value="F:metal ion binding"/>
    <property type="evidence" value="ECO:0007669"/>
    <property type="project" value="UniProtKB-UniRule"/>
</dbReference>
<comment type="caution">
    <text evidence="3">The sequence shown here is derived from an EMBL/GenBank/DDBJ whole genome shotgun (WGS) entry which is preliminary data.</text>
</comment>
<dbReference type="Proteomes" id="UP000193642">
    <property type="component" value="Unassembled WGS sequence"/>
</dbReference>
<keyword evidence="1" id="KW-0378">Hydrolase</keyword>
<evidence type="ECO:0000313" key="3">
    <source>
        <dbReference type="EMBL" id="ORY45346.1"/>
    </source>
</evidence>
<comment type="cofactor">
    <cofactor evidence="1">
        <name>Mn(2+)</name>
        <dbReference type="ChEBI" id="CHEBI:29035"/>
    </cofactor>
</comment>
<proteinExistence type="inferred from homology"/>
<dbReference type="PROSITE" id="PS51746">
    <property type="entry name" value="PPM_2"/>
    <property type="match status" value="1"/>
</dbReference>